<dbReference type="SUPFAM" id="SSF51735">
    <property type="entry name" value="NAD(P)-binding Rossmann-fold domains"/>
    <property type="match status" value="1"/>
</dbReference>
<dbReference type="InterPro" id="IPR050223">
    <property type="entry name" value="D-isomer_2-hydroxyacid_DH"/>
</dbReference>
<dbReference type="GO" id="GO:0005829">
    <property type="term" value="C:cytosol"/>
    <property type="evidence" value="ECO:0007669"/>
    <property type="project" value="TreeGrafter"/>
</dbReference>
<evidence type="ECO:0000256" key="1">
    <source>
        <dbReference type="ARBA" id="ARBA00005854"/>
    </source>
</evidence>
<dbReference type="CDD" id="cd05301">
    <property type="entry name" value="GDH"/>
    <property type="match status" value="1"/>
</dbReference>
<dbReference type="FunFam" id="3.40.50.720:FF:000462">
    <property type="entry name" value="Glyoxylate reductase (NADP+)"/>
    <property type="match status" value="1"/>
</dbReference>
<protein>
    <submittedName>
        <fullName evidence="6">D-glycerate dehydrogenase</fullName>
    </submittedName>
</protein>
<sequence>MEKPKVLITRQLPDEILDSYRDRLEFDVWEDEHTPIPESMLKEKSRKVDGMLTMLTDPIDESLIRNSQNLKIVANLAVGYDNVDVHAAKKHGVAVTNTPDVLTETTADLTFGLLLSSARRIVEAQKYIEEGKWEHWSPLLLAGKEVHHKTIGIFGMGRIGEAVARRAKGFGMQILYHNRSRKTEAEETLGASYVSFDELLNQSDFVLSMAPLTEDTYHIFNKAAFEKMKSDAIFINTSRGKTMDEKALFDAVKSGVIAGAGLDVFENEPIDPSHPLLGLDQVVCLPHIGSASIETRHRMMELCLDNIVRCFEGKKLLTPVQ</sequence>
<organism evidence="6 7">
    <name type="scientific">Halobacillus yeomjeoni</name>
    <dbReference type="NCBI Taxonomy" id="311194"/>
    <lineage>
        <taxon>Bacteria</taxon>
        <taxon>Bacillati</taxon>
        <taxon>Bacillota</taxon>
        <taxon>Bacilli</taxon>
        <taxon>Bacillales</taxon>
        <taxon>Bacillaceae</taxon>
        <taxon>Halobacillus</taxon>
    </lineage>
</organism>
<dbReference type="Pfam" id="PF02826">
    <property type="entry name" value="2-Hacid_dh_C"/>
    <property type="match status" value="1"/>
</dbReference>
<dbReference type="InterPro" id="IPR036291">
    <property type="entry name" value="NAD(P)-bd_dom_sf"/>
</dbReference>
<dbReference type="PROSITE" id="PS00065">
    <property type="entry name" value="D_2_HYDROXYACID_DH_1"/>
    <property type="match status" value="1"/>
</dbReference>
<comment type="similarity">
    <text evidence="1 3">Belongs to the D-isomer specific 2-hydroxyacid dehydrogenase family.</text>
</comment>
<dbReference type="Proteomes" id="UP000614490">
    <property type="component" value="Unassembled WGS sequence"/>
</dbReference>
<evidence type="ECO:0000259" key="4">
    <source>
        <dbReference type="Pfam" id="PF00389"/>
    </source>
</evidence>
<accession>A0A931HX57</accession>
<dbReference type="GO" id="GO:0016618">
    <property type="term" value="F:hydroxypyruvate reductase [NAD(P)H] activity"/>
    <property type="evidence" value="ECO:0007669"/>
    <property type="project" value="TreeGrafter"/>
</dbReference>
<feature type="domain" description="D-isomer specific 2-hydroxyacid dehydrogenase catalytic" evidence="4">
    <location>
        <begin position="6"/>
        <end position="320"/>
    </location>
</feature>
<keyword evidence="7" id="KW-1185">Reference proteome</keyword>
<evidence type="ECO:0000313" key="6">
    <source>
        <dbReference type="EMBL" id="MBH0231040.1"/>
    </source>
</evidence>
<evidence type="ECO:0000256" key="3">
    <source>
        <dbReference type="RuleBase" id="RU003719"/>
    </source>
</evidence>
<evidence type="ECO:0000256" key="2">
    <source>
        <dbReference type="ARBA" id="ARBA00023002"/>
    </source>
</evidence>
<feature type="domain" description="D-isomer specific 2-hydroxyacid dehydrogenase NAD-binding" evidence="5">
    <location>
        <begin position="111"/>
        <end position="289"/>
    </location>
</feature>
<dbReference type="GO" id="GO:0051287">
    <property type="term" value="F:NAD binding"/>
    <property type="evidence" value="ECO:0007669"/>
    <property type="project" value="InterPro"/>
</dbReference>
<dbReference type="EMBL" id="JADZSC010000002">
    <property type="protein sequence ID" value="MBH0231040.1"/>
    <property type="molecule type" value="Genomic_DNA"/>
</dbReference>
<keyword evidence="2 3" id="KW-0560">Oxidoreductase</keyword>
<name>A0A931HX57_9BACI</name>
<dbReference type="SUPFAM" id="SSF52283">
    <property type="entry name" value="Formate/glycerate dehydrogenase catalytic domain-like"/>
    <property type="match status" value="1"/>
</dbReference>
<dbReference type="RefSeq" id="WP_197317639.1">
    <property type="nucleotide sequence ID" value="NZ_JADZSC010000002.1"/>
</dbReference>
<dbReference type="InterPro" id="IPR029752">
    <property type="entry name" value="D-isomer_DH_CS1"/>
</dbReference>
<gene>
    <name evidence="6" type="ORF">H0267_12500</name>
</gene>
<dbReference type="GO" id="GO:0030267">
    <property type="term" value="F:glyoxylate reductase (NADPH) activity"/>
    <property type="evidence" value="ECO:0007669"/>
    <property type="project" value="TreeGrafter"/>
</dbReference>
<evidence type="ECO:0000313" key="7">
    <source>
        <dbReference type="Proteomes" id="UP000614490"/>
    </source>
</evidence>
<evidence type="ECO:0000259" key="5">
    <source>
        <dbReference type="Pfam" id="PF02826"/>
    </source>
</evidence>
<dbReference type="PANTHER" id="PTHR10996:SF283">
    <property type="entry name" value="GLYOXYLATE_HYDROXYPYRUVATE REDUCTASE B"/>
    <property type="match status" value="1"/>
</dbReference>
<comment type="caution">
    <text evidence="6">The sequence shown here is derived from an EMBL/GenBank/DDBJ whole genome shotgun (WGS) entry which is preliminary data.</text>
</comment>
<proteinExistence type="inferred from homology"/>
<reference evidence="6 7" key="1">
    <citation type="journal article" date="2005" name="Int. J. Syst. Evol. Microbiol.">
        <title>Halobacillus yeomjeoni sp. nov., isolated from a marine solar saltern in Korea.</title>
        <authorList>
            <person name="Yoon J.H."/>
            <person name="Kang S.J."/>
            <person name="Lee C.H."/>
            <person name="Oh H.W."/>
            <person name="Oh T.K."/>
        </authorList>
    </citation>
    <scope>NUCLEOTIDE SEQUENCE [LARGE SCALE GENOMIC DNA]</scope>
    <source>
        <strain evidence="6 7">KCTC 3957</strain>
    </source>
</reference>
<dbReference type="InterPro" id="IPR006139">
    <property type="entry name" value="D-isomer_2_OHA_DH_cat_dom"/>
</dbReference>
<dbReference type="AlphaFoldDB" id="A0A931HX57"/>
<dbReference type="Pfam" id="PF00389">
    <property type="entry name" value="2-Hacid_dh"/>
    <property type="match status" value="1"/>
</dbReference>
<dbReference type="Gene3D" id="3.40.50.720">
    <property type="entry name" value="NAD(P)-binding Rossmann-like Domain"/>
    <property type="match status" value="2"/>
</dbReference>
<dbReference type="PANTHER" id="PTHR10996">
    <property type="entry name" value="2-HYDROXYACID DEHYDROGENASE-RELATED"/>
    <property type="match status" value="1"/>
</dbReference>
<dbReference type="InterPro" id="IPR006140">
    <property type="entry name" value="D-isomer_DH_NAD-bd"/>
</dbReference>